<name>A0A195BLK3_9HYME</name>
<organism evidence="2 3">
    <name type="scientific">Atta colombica</name>
    <dbReference type="NCBI Taxonomy" id="520822"/>
    <lineage>
        <taxon>Eukaryota</taxon>
        <taxon>Metazoa</taxon>
        <taxon>Ecdysozoa</taxon>
        <taxon>Arthropoda</taxon>
        <taxon>Hexapoda</taxon>
        <taxon>Insecta</taxon>
        <taxon>Pterygota</taxon>
        <taxon>Neoptera</taxon>
        <taxon>Endopterygota</taxon>
        <taxon>Hymenoptera</taxon>
        <taxon>Apocrita</taxon>
        <taxon>Aculeata</taxon>
        <taxon>Formicoidea</taxon>
        <taxon>Formicidae</taxon>
        <taxon>Myrmicinae</taxon>
        <taxon>Atta</taxon>
    </lineage>
</organism>
<reference evidence="2 3" key="1">
    <citation type="submission" date="2015-09" db="EMBL/GenBank/DDBJ databases">
        <title>Atta colombica WGS genome.</title>
        <authorList>
            <person name="Nygaard S."/>
            <person name="Hu H."/>
            <person name="Boomsma J."/>
            <person name="Zhang G."/>
        </authorList>
    </citation>
    <scope>NUCLEOTIDE SEQUENCE [LARGE SCALE GENOMIC DNA]</scope>
    <source>
        <strain evidence="2">Treedump-2</strain>
        <tissue evidence="2">Whole body</tissue>
    </source>
</reference>
<feature type="region of interest" description="Disordered" evidence="1">
    <location>
        <begin position="97"/>
        <end position="166"/>
    </location>
</feature>
<proteinExistence type="predicted"/>
<feature type="compositionally biased region" description="Basic and acidic residues" evidence="1">
    <location>
        <begin position="16"/>
        <end position="26"/>
    </location>
</feature>
<feature type="region of interest" description="Disordered" evidence="1">
    <location>
        <begin position="1"/>
        <end position="26"/>
    </location>
</feature>
<evidence type="ECO:0000313" key="2">
    <source>
        <dbReference type="EMBL" id="KYM85682.1"/>
    </source>
</evidence>
<gene>
    <name evidence="2" type="ORF">ALC53_04463</name>
</gene>
<dbReference type="Proteomes" id="UP000078540">
    <property type="component" value="Unassembled WGS sequence"/>
</dbReference>
<accession>A0A195BLK3</accession>
<evidence type="ECO:0000313" key="3">
    <source>
        <dbReference type="Proteomes" id="UP000078540"/>
    </source>
</evidence>
<keyword evidence="3" id="KW-1185">Reference proteome</keyword>
<feature type="compositionally biased region" description="Basic residues" evidence="1">
    <location>
        <begin position="126"/>
        <end position="158"/>
    </location>
</feature>
<feature type="compositionally biased region" description="Polar residues" evidence="1">
    <location>
        <begin position="1"/>
        <end position="10"/>
    </location>
</feature>
<sequence>MKETLMNGSVSRKHCRDTSRSVEEAGHRNTILGESGRAYRINVVVLPCNCTEKRPPAAAAAVLLSSSLSSPSSSSSSSSTSTFRRFSRVFLGATGDTFRDPKRTRVNSTAELSPSTATKLSSSLHPCRRRRSSITASRRRRRRRRCRRRRRRRHRRRRRLEERSIEGAASASTVDLAFREEVIARRAHRVGYIGGRRGIMREESGRVNADRG</sequence>
<protein>
    <submittedName>
        <fullName evidence="2">Uncharacterized protein</fullName>
    </submittedName>
</protein>
<feature type="compositionally biased region" description="Polar residues" evidence="1">
    <location>
        <begin position="106"/>
        <end position="124"/>
    </location>
</feature>
<dbReference type="AlphaFoldDB" id="A0A195BLK3"/>
<dbReference type="EMBL" id="KQ976450">
    <property type="protein sequence ID" value="KYM85682.1"/>
    <property type="molecule type" value="Genomic_DNA"/>
</dbReference>
<evidence type="ECO:0000256" key="1">
    <source>
        <dbReference type="SAM" id="MobiDB-lite"/>
    </source>
</evidence>